<organism evidence="2 3">
    <name type="scientific">Amycolatopsis silviterrae</name>
    <dbReference type="NCBI Taxonomy" id="1656914"/>
    <lineage>
        <taxon>Bacteria</taxon>
        <taxon>Bacillati</taxon>
        <taxon>Actinomycetota</taxon>
        <taxon>Actinomycetes</taxon>
        <taxon>Pseudonocardiales</taxon>
        <taxon>Pseudonocardiaceae</taxon>
        <taxon>Amycolatopsis</taxon>
    </lineage>
</organism>
<feature type="transmembrane region" description="Helical" evidence="1">
    <location>
        <begin position="82"/>
        <end position="107"/>
    </location>
</feature>
<gene>
    <name evidence="2" type="ORF">ACFSVL_30805</name>
</gene>
<proteinExistence type="predicted"/>
<evidence type="ECO:0000256" key="1">
    <source>
        <dbReference type="SAM" id="Phobius"/>
    </source>
</evidence>
<keyword evidence="1" id="KW-0812">Transmembrane</keyword>
<accession>A0ABW5HF88</accession>
<dbReference type="Proteomes" id="UP001597483">
    <property type="component" value="Unassembled WGS sequence"/>
</dbReference>
<name>A0ABW5HF88_9PSEU</name>
<keyword evidence="1" id="KW-1133">Transmembrane helix</keyword>
<evidence type="ECO:0008006" key="4">
    <source>
        <dbReference type="Google" id="ProtNLM"/>
    </source>
</evidence>
<keyword evidence="1" id="KW-0472">Membrane</keyword>
<dbReference type="RefSeq" id="WP_378309069.1">
    <property type="nucleotide sequence ID" value="NZ_JBHUKS010000024.1"/>
</dbReference>
<reference evidence="3" key="1">
    <citation type="journal article" date="2019" name="Int. J. Syst. Evol. Microbiol.">
        <title>The Global Catalogue of Microorganisms (GCM) 10K type strain sequencing project: providing services to taxonomists for standard genome sequencing and annotation.</title>
        <authorList>
            <consortium name="The Broad Institute Genomics Platform"/>
            <consortium name="The Broad Institute Genome Sequencing Center for Infectious Disease"/>
            <person name="Wu L."/>
            <person name="Ma J."/>
        </authorList>
    </citation>
    <scope>NUCLEOTIDE SEQUENCE [LARGE SCALE GENOMIC DNA]</scope>
    <source>
        <strain evidence="3">CGMCC 4.7641</strain>
    </source>
</reference>
<keyword evidence="3" id="KW-1185">Reference proteome</keyword>
<protein>
    <recommendedName>
        <fullName evidence="4">DUF2975 domain-containing protein</fullName>
    </recommendedName>
</protein>
<sequence length="206" mass="21581">MEPLSTTDKRIVTVVGAAFVVAFVLVNYGTVRSALRACVEAGHGAPVGPATGAGLSSGASAFVIPATARVCPGDNGPTGTDVALSMGATLPTVVFSAVALLLLCRFLWGAARPGLHSPVTPGRLRTLGWFVLVAGPVAEGLQHYFQYELAGKLLGGADFNGQYHAWLQELQMDFPWWCVFAGVSALVVAKLLRIEVRMAEDLEGTV</sequence>
<dbReference type="EMBL" id="JBHUKS010000024">
    <property type="protein sequence ID" value="MFD2471820.1"/>
    <property type="molecule type" value="Genomic_DNA"/>
</dbReference>
<comment type="caution">
    <text evidence="2">The sequence shown here is derived from an EMBL/GenBank/DDBJ whole genome shotgun (WGS) entry which is preliminary data.</text>
</comment>
<feature type="transmembrane region" description="Helical" evidence="1">
    <location>
        <begin position="12"/>
        <end position="31"/>
    </location>
</feature>
<evidence type="ECO:0000313" key="3">
    <source>
        <dbReference type="Proteomes" id="UP001597483"/>
    </source>
</evidence>
<evidence type="ECO:0000313" key="2">
    <source>
        <dbReference type="EMBL" id="MFD2471820.1"/>
    </source>
</evidence>